<evidence type="ECO:0000256" key="1">
    <source>
        <dbReference type="SAM" id="MobiDB-lite"/>
    </source>
</evidence>
<reference evidence="2 3" key="1">
    <citation type="submission" date="2016-08" db="EMBL/GenBank/DDBJ databases">
        <authorList>
            <person name="Seilhamer J.J."/>
        </authorList>
    </citation>
    <scope>NUCLEOTIDE SEQUENCE [LARGE SCALE GENOMIC DNA]</scope>
    <source>
        <strain evidence="2 3">HBR26</strain>
    </source>
</reference>
<protein>
    <submittedName>
        <fullName evidence="2">Uncharacterized protein</fullName>
    </submittedName>
</protein>
<organism evidence="2 3">
    <name type="scientific">Rhizobium aethiopicum</name>
    <dbReference type="NCBI Taxonomy" id="1138170"/>
    <lineage>
        <taxon>Bacteria</taxon>
        <taxon>Pseudomonadati</taxon>
        <taxon>Pseudomonadota</taxon>
        <taxon>Alphaproteobacteria</taxon>
        <taxon>Hyphomicrobiales</taxon>
        <taxon>Rhizobiaceae</taxon>
        <taxon>Rhizobium/Agrobacterium group</taxon>
        <taxon>Rhizobium</taxon>
    </lineage>
</organism>
<evidence type="ECO:0000313" key="2">
    <source>
        <dbReference type="EMBL" id="SCB61559.1"/>
    </source>
</evidence>
<evidence type="ECO:0000313" key="3">
    <source>
        <dbReference type="Proteomes" id="UP000198723"/>
    </source>
</evidence>
<accession>A0A1C3YB02</accession>
<dbReference type="Proteomes" id="UP000198723">
    <property type="component" value="Unassembled WGS sequence"/>
</dbReference>
<gene>
    <name evidence="2" type="ORF">GA0061105_1203</name>
</gene>
<name>A0A1C3YB02_9HYPH</name>
<sequence>MLNLHSDAPLSIPASGHPRGPWDADPSRHRRRSLFFINLNELELESRAMVVLRRNGARHASEPVQTFSSYTGLVPGLSYH</sequence>
<proteinExistence type="predicted"/>
<dbReference type="STRING" id="1138170.GA0061105_1203"/>
<feature type="region of interest" description="Disordered" evidence="1">
    <location>
        <begin position="1"/>
        <end position="27"/>
    </location>
</feature>
<dbReference type="EMBL" id="FMAJ01000020">
    <property type="protein sequence ID" value="SCB61559.1"/>
    <property type="molecule type" value="Genomic_DNA"/>
</dbReference>
<dbReference type="AlphaFoldDB" id="A0A1C3YB02"/>